<organism evidence="1">
    <name type="scientific">Cryptococcus bacillisporus CA1280</name>
    <dbReference type="NCBI Taxonomy" id="1296109"/>
    <lineage>
        <taxon>Eukaryota</taxon>
        <taxon>Fungi</taxon>
        <taxon>Dikarya</taxon>
        <taxon>Basidiomycota</taxon>
        <taxon>Agaricomycotina</taxon>
        <taxon>Tremellomycetes</taxon>
        <taxon>Tremellales</taxon>
        <taxon>Cryptococcaceae</taxon>
        <taxon>Cryptococcus</taxon>
        <taxon>Cryptococcus gattii species complex</taxon>
    </lineage>
</organism>
<accession>A0A0D0VJ58</accession>
<evidence type="ECO:0000313" key="1">
    <source>
        <dbReference type="EMBL" id="KIR44920.1"/>
    </source>
</evidence>
<dbReference type="AlphaFoldDB" id="A0A0D0VJ58"/>
<proteinExistence type="predicted"/>
<name>A0A0D0VJ58_CRYGA</name>
<gene>
    <name evidence="1" type="ORF">I312_05893</name>
</gene>
<dbReference type="HOGENOM" id="CLU_3399368_0_0_1"/>
<sequence>MPVLVCSASSGQPFPIQLPKLEYGWNALISS</sequence>
<dbReference type="EMBL" id="KN847993">
    <property type="protein sequence ID" value="KIR44920.1"/>
    <property type="molecule type" value="Genomic_DNA"/>
</dbReference>
<dbReference type="OrthoDB" id="10439664at2759"/>
<reference evidence="1" key="1">
    <citation type="submission" date="2015-01" db="EMBL/GenBank/DDBJ databases">
        <title>The Genome Sequence of Cryptococcus gattii CA1280.</title>
        <authorList>
            <consortium name="The Broad Institute Genomics Platform"/>
            <person name="Cuomo C."/>
            <person name="Litvintseva A."/>
            <person name="Chen Y."/>
            <person name="Heitman J."/>
            <person name="Sun S."/>
            <person name="Springer D."/>
            <person name="Dromer F."/>
            <person name="Young S."/>
            <person name="Zeng Q."/>
            <person name="Gargeya S."/>
            <person name="Abouelleil A."/>
            <person name="Alvarado L."/>
            <person name="Chapman S.B."/>
            <person name="Gainer-Dewar J."/>
            <person name="Goldberg J."/>
            <person name="Griggs A."/>
            <person name="Gujja S."/>
            <person name="Hansen M."/>
            <person name="Howarth C."/>
            <person name="Imamovic A."/>
            <person name="Larimer J."/>
            <person name="Murphy C."/>
            <person name="Naylor J."/>
            <person name="Pearson M."/>
            <person name="Priest M."/>
            <person name="Roberts A."/>
            <person name="Saif S."/>
            <person name="Shea T."/>
            <person name="Sykes S."/>
            <person name="Wortman J."/>
            <person name="Nusbaum C."/>
            <person name="Birren B."/>
        </authorList>
    </citation>
    <scope>NUCLEOTIDE SEQUENCE [LARGE SCALE GENOMIC DNA]</scope>
    <source>
        <strain evidence="1">CA1280</strain>
    </source>
</reference>
<protein>
    <submittedName>
        <fullName evidence="1">Uncharacterized protein</fullName>
    </submittedName>
</protein>